<protein>
    <recommendedName>
        <fullName evidence="2">Apple domain-containing protein</fullName>
    </recommendedName>
</protein>
<proteinExistence type="predicted"/>
<dbReference type="VEuPathDB" id="FungiDB:SDRG_08782"/>
<dbReference type="EMBL" id="JH767158">
    <property type="protein sequence ID" value="EQC33678.1"/>
    <property type="molecule type" value="Genomic_DNA"/>
</dbReference>
<feature type="domain" description="Apple" evidence="2">
    <location>
        <begin position="296"/>
        <end position="342"/>
    </location>
</feature>
<dbReference type="OrthoDB" id="3649437at2759"/>
<name>T0RMV6_SAPDV</name>
<reference evidence="3 4" key="1">
    <citation type="submission" date="2012-04" db="EMBL/GenBank/DDBJ databases">
        <title>The Genome Sequence of Saprolegnia declina VS20.</title>
        <authorList>
            <consortium name="The Broad Institute Genome Sequencing Platform"/>
            <person name="Russ C."/>
            <person name="Nusbaum C."/>
            <person name="Tyler B."/>
            <person name="van West P."/>
            <person name="Dieguez-Uribeondo J."/>
            <person name="de Bruijn I."/>
            <person name="Tripathy S."/>
            <person name="Jiang R."/>
            <person name="Young S.K."/>
            <person name="Zeng Q."/>
            <person name="Gargeya S."/>
            <person name="Fitzgerald M."/>
            <person name="Haas B."/>
            <person name="Abouelleil A."/>
            <person name="Alvarado L."/>
            <person name="Arachchi H.M."/>
            <person name="Berlin A."/>
            <person name="Chapman S.B."/>
            <person name="Goldberg J."/>
            <person name="Griggs A."/>
            <person name="Gujja S."/>
            <person name="Hansen M."/>
            <person name="Howarth C."/>
            <person name="Imamovic A."/>
            <person name="Larimer J."/>
            <person name="McCowen C."/>
            <person name="Montmayeur A."/>
            <person name="Murphy C."/>
            <person name="Neiman D."/>
            <person name="Pearson M."/>
            <person name="Priest M."/>
            <person name="Roberts A."/>
            <person name="Saif S."/>
            <person name="Shea T."/>
            <person name="Sisk P."/>
            <person name="Sykes S."/>
            <person name="Wortman J."/>
            <person name="Nusbaum C."/>
            <person name="Birren B."/>
        </authorList>
    </citation>
    <scope>NUCLEOTIDE SEQUENCE [LARGE SCALE GENOMIC DNA]</scope>
    <source>
        <strain evidence="3 4">VS20</strain>
    </source>
</reference>
<sequence length="450" mass="47870">MVMKLATTLLALAAPLISGHGIVSNPPAEFRSDVMRTKYVATIQANFPGKFDDSPQTNVANFNKAFKAQSQFKTLRDMLDPHGPDCGYTLTNVDKKAIPGNGQMTWKNPDTGEGFIPSHKGPCEVWIDNERVFQNDDCATNFPQSPEVNLPVDYSSCGANGCMLRFYWLALHEPMWQVYKNCVPLKGNGQGPAPGPAPLPNGGQCSNVQANVDYYGNDIKNLGVWGSNQDKVSACCKACTSTGGCKGFTVNGDTCWLKSKLENPSPRDNCFSAANAGSGPAPLPNGGQCSNVQANVDYYGNDIKNLWVSGNDQDKVSACCNACSSTGGCNGFTVNGNTCWLKSKLENPSPRDNCFSATGNGASNGGGSSAQCGSVASNVDYYGNDIRNFQVNGDANSQLSQCCNGCSSTGGCVGFSINGGTCWLKSKLENYRTSNGVVSGRIQKSRLRRV</sequence>
<evidence type="ECO:0000313" key="4">
    <source>
        <dbReference type="Proteomes" id="UP000030762"/>
    </source>
</evidence>
<keyword evidence="1" id="KW-0732">Signal</keyword>
<evidence type="ECO:0000256" key="1">
    <source>
        <dbReference type="SAM" id="SignalP"/>
    </source>
</evidence>
<feature type="domain" description="Apple" evidence="2">
    <location>
        <begin position="379"/>
        <end position="425"/>
    </location>
</feature>
<dbReference type="InParanoid" id="T0RMV6"/>
<dbReference type="RefSeq" id="XP_008612901.1">
    <property type="nucleotide sequence ID" value="XM_008614679.1"/>
</dbReference>
<evidence type="ECO:0000259" key="2">
    <source>
        <dbReference type="Pfam" id="PF14295"/>
    </source>
</evidence>
<accession>T0RMV6</accession>
<feature type="signal peptide" evidence="1">
    <location>
        <begin position="1"/>
        <end position="19"/>
    </location>
</feature>
<evidence type="ECO:0000313" key="3">
    <source>
        <dbReference type="EMBL" id="EQC33678.1"/>
    </source>
</evidence>
<dbReference type="GeneID" id="19949509"/>
<organism evidence="3 4">
    <name type="scientific">Saprolegnia diclina (strain VS20)</name>
    <dbReference type="NCBI Taxonomy" id="1156394"/>
    <lineage>
        <taxon>Eukaryota</taxon>
        <taxon>Sar</taxon>
        <taxon>Stramenopiles</taxon>
        <taxon>Oomycota</taxon>
        <taxon>Saprolegniomycetes</taxon>
        <taxon>Saprolegniales</taxon>
        <taxon>Saprolegniaceae</taxon>
        <taxon>Saprolegnia</taxon>
    </lineage>
</organism>
<feature type="chain" id="PRO_5004570949" description="Apple domain-containing protein" evidence="1">
    <location>
        <begin position="20"/>
        <end position="450"/>
    </location>
</feature>
<dbReference type="InterPro" id="IPR003609">
    <property type="entry name" value="Pan_app"/>
</dbReference>
<gene>
    <name evidence="3" type="ORF">SDRG_08782</name>
</gene>
<dbReference type="Proteomes" id="UP000030762">
    <property type="component" value="Unassembled WGS sequence"/>
</dbReference>
<feature type="domain" description="Apple" evidence="2">
    <location>
        <begin position="212"/>
        <end position="258"/>
    </location>
</feature>
<dbReference type="Pfam" id="PF14295">
    <property type="entry name" value="PAN_4"/>
    <property type="match status" value="3"/>
</dbReference>
<dbReference type="Gene3D" id="3.50.4.10">
    <property type="entry name" value="Hepatocyte Growth Factor"/>
    <property type="match status" value="3"/>
</dbReference>
<dbReference type="STRING" id="1156394.T0RMV6"/>
<keyword evidence="4" id="KW-1185">Reference proteome</keyword>
<dbReference type="AlphaFoldDB" id="T0RMV6"/>
<dbReference type="eggNOG" id="ENOG502RCGB">
    <property type="taxonomic scope" value="Eukaryota"/>
</dbReference>